<evidence type="ECO:0000256" key="1">
    <source>
        <dbReference type="SAM" id="MobiDB-lite"/>
    </source>
</evidence>
<keyword evidence="3" id="KW-1185">Reference proteome</keyword>
<evidence type="ECO:0000313" key="2">
    <source>
        <dbReference type="EMBL" id="ADN08492.1"/>
    </source>
</evidence>
<dbReference type="KEGG" id="sua:Saut_0443"/>
<dbReference type="OrthoDB" id="5349145at2"/>
<reference evidence="3" key="1">
    <citation type="journal article" date="2010" name="Stand. Genomic Sci.">
        <title>Complete genome sequence of Sulfurimonas autotrophica type strain (OK10).</title>
        <authorList>
            <person name="Sikorski J."/>
            <person name="Munk C."/>
            <person name="Lapidus A."/>
            <person name="Djao O."/>
            <person name="Lucas S."/>
            <person name="Glavina Del Rio T."/>
            <person name="Nolan M."/>
            <person name="Tice H."/>
            <person name="Han C."/>
            <person name="Cheng J."/>
            <person name="Tapia R."/>
            <person name="Goodwin L."/>
            <person name="Pitluck S."/>
            <person name="Liolios K."/>
            <person name="Ivanova N."/>
            <person name="Mavromatis K."/>
            <person name="Mikhailova N."/>
            <person name="Pati A."/>
            <person name="Sims D."/>
            <person name="Meincke L."/>
            <person name="Brettin T."/>
            <person name="Detter J."/>
            <person name="Chen A."/>
            <person name="Palaniappan K."/>
            <person name="Land M."/>
            <person name="Hauser L."/>
            <person name="Chang Y."/>
            <person name="Jeffries C."/>
            <person name="Rohde M."/>
            <person name="Lang E."/>
            <person name="Spring S."/>
            <person name="Goker M."/>
            <person name="Woyke T."/>
            <person name="Bristow J."/>
            <person name="Eisen J."/>
            <person name="Markowitz V."/>
            <person name="Hugenholtz P."/>
            <person name="Kyrpides N."/>
            <person name="Klenk H."/>
        </authorList>
    </citation>
    <scope>NUCLEOTIDE SEQUENCE [LARGE SCALE GENOMIC DNA]</scope>
    <source>
        <strain evidence="3">ATCC BAA-671 / DSM 16294 / JCM 11897 / OK10</strain>
    </source>
</reference>
<dbReference type="InterPro" id="IPR045584">
    <property type="entry name" value="Pilin-like"/>
</dbReference>
<dbReference type="Pfam" id="PF07963">
    <property type="entry name" value="N_methyl"/>
    <property type="match status" value="1"/>
</dbReference>
<proteinExistence type="predicted"/>
<feature type="region of interest" description="Disordered" evidence="1">
    <location>
        <begin position="120"/>
        <end position="158"/>
    </location>
</feature>
<evidence type="ECO:0000313" key="3">
    <source>
        <dbReference type="Proteomes" id="UP000007803"/>
    </source>
</evidence>
<feature type="compositionally biased region" description="Low complexity" evidence="1">
    <location>
        <begin position="147"/>
        <end position="158"/>
    </location>
</feature>
<dbReference type="eggNOG" id="COG4969">
    <property type="taxonomic scope" value="Bacteria"/>
</dbReference>
<name>E0UUY0_SULAO</name>
<dbReference type="RefSeq" id="WP_013326248.1">
    <property type="nucleotide sequence ID" value="NC_014506.1"/>
</dbReference>
<dbReference type="AlphaFoldDB" id="E0UUY0"/>
<organism evidence="2 3">
    <name type="scientific">Sulfurimonas autotrophica (strain ATCC BAA-671 / DSM 16294 / JCM 11897 / OK10)</name>
    <dbReference type="NCBI Taxonomy" id="563040"/>
    <lineage>
        <taxon>Bacteria</taxon>
        <taxon>Pseudomonadati</taxon>
        <taxon>Campylobacterota</taxon>
        <taxon>Epsilonproteobacteria</taxon>
        <taxon>Campylobacterales</taxon>
        <taxon>Sulfurimonadaceae</taxon>
        <taxon>Sulfurimonas</taxon>
    </lineage>
</organism>
<dbReference type="STRING" id="563040.Saut_0443"/>
<dbReference type="SUPFAM" id="SSF54523">
    <property type="entry name" value="Pili subunits"/>
    <property type="match status" value="1"/>
</dbReference>
<dbReference type="Gene3D" id="3.30.700.10">
    <property type="entry name" value="Glycoprotein, Type 4 Pilin"/>
    <property type="match status" value="1"/>
</dbReference>
<feature type="compositionally biased region" description="Basic and acidic residues" evidence="1">
    <location>
        <begin position="133"/>
        <end position="144"/>
    </location>
</feature>
<dbReference type="InterPro" id="IPR012902">
    <property type="entry name" value="N_methyl_site"/>
</dbReference>
<dbReference type="Proteomes" id="UP000007803">
    <property type="component" value="Chromosome"/>
</dbReference>
<dbReference type="NCBIfam" id="TIGR02532">
    <property type="entry name" value="IV_pilin_GFxxxE"/>
    <property type="match status" value="1"/>
</dbReference>
<dbReference type="EMBL" id="CP002205">
    <property type="protein sequence ID" value="ADN08492.1"/>
    <property type="molecule type" value="Genomic_DNA"/>
</dbReference>
<protein>
    <submittedName>
        <fullName evidence="2">Fimbrial protein</fullName>
    </submittedName>
</protein>
<gene>
    <name evidence="2" type="ordered locus">Saut_0443</name>
</gene>
<accession>E0UUY0</accession>
<sequence>MKKAFTLIELIFVLVIIGVLAAVAIPKFGGLIANSKVSAELATASTIQSALDDVHSDWIISEGSFSWGNDKNESDINSQGYPKKLGNCPPAFDWILKSSSIVNAKWTCVDNGDGTFKYEGPASQADSGVNSIKEGKPDKSKHWDYNSSDGSFSLVSDS</sequence>
<dbReference type="HOGENOM" id="CLU_1668483_0_0_7"/>